<dbReference type="Proteomes" id="UP000037510">
    <property type="component" value="Unassembled WGS sequence"/>
</dbReference>
<evidence type="ECO:0000313" key="1">
    <source>
        <dbReference type="EMBL" id="KOB78856.1"/>
    </source>
</evidence>
<gene>
    <name evidence="1" type="ORF">OBRU01_01299</name>
</gene>
<sequence length="85" mass="9920">MIVKLAFPSLASEFLDVDMLRSKEMNHFATECVLPRRPKRSLPPLPEDKECSNTELRKTNVAVPRRRKYRKQCLKLPALPEHDEC</sequence>
<organism evidence="1 2">
    <name type="scientific">Operophtera brumata</name>
    <name type="common">Winter moth</name>
    <name type="synonym">Phalaena brumata</name>
    <dbReference type="NCBI Taxonomy" id="104452"/>
    <lineage>
        <taxon>Eukaryota</taxon>
        <taxon>Metazoa</taxon>
        <taxon>Ecdysozoa</taxon>
        <taxon>Arthropoda</taxon>
        <taxon>Hexapoda</taxon>
        <taxon>Insecta</taxon>
        <taxon>Pterygota</taxon>
        <taxon>Neoptera</taxon>
        <taxon>Endopterygota</taxon>
        <taxon>Lepidoptera</taxon>
        <taxon>Glossata</taxon>
        <taxon>Ditrysia</taxon>
        <taxon>Geometroidea</taxon>
        <taxon>Geometridae</taxon>
        <taxon>Larentiinae</taxon>
        <taxon>Operophtera</taxon>
    </lineage>
</organism>
<name>A0A0L7LUG7_OPEBR</name>
<proteinExistence type="predicted"/>
<accession>A0A0L7LUG7</accession>
<keyword evidence="2" id="KW-1185">Reference proteome</keyword>
<evidence type="ECO:0000313" key="2">
    <source>
        <dbReference type="Proteomes" id="UP000037510"/>
    </source>
</evidence>
<reference evidence="1 2" key="1">
    <citation type="journal article" date="2015" name="Genome Biol. Evol.">
        <title>The genome of winter moth (Operophtera brumata) provides a genomic perspective on sexual dimorphism and phenology.</title>
        <authorList>
            <person name="Derks M.F."/>
            <person name="Smit S."/>
            <person name="Salis L."/>
            <person name="Schijlen E."/>
            <person name="Bossers A."/>
            <person name="Mateman C."/>
            <person name="Pijl A.S."/>
            <person name="de Ridder D."/>
            <person name="Groenen M.A."/>
            <person name="Visser M.E."/>
            <person name="Megens H.J."/>
        </authorList>
    </citation>
    <scope>NUCLEOTIDE SEQUENCE [LARGE SCALE GENOMIC DNA]</scope>
    <source>
        <strain evidence="1">WM2013NL</strain>
        <tissue evidence="1">Head and thorax</tissue>
    </source>
</reference>
<dbReference type="EMBL" id="JTDY01000102">
    <property type="protein sequence ID" value="KOB78856.1"/>
    <property type="molecule type" value="Genomic_DNA"/>
</dbReference>
<comment type="caution">
    <text evidence="1">The sequence shown here is derived from an EMBL/GenBank/DDBJ whole genome shotgun (WGS) entry which is preliminary data.</text>
</comment>
<dbReference type="AlphaFoldDB" id="A0A0L7LUG7"/>
<protein>
    <submittedName>
        <fullName evidence="1">Uncharacterized protein</fullName>
    </submittedName>
</protein>